<evidence type="ECO:0000313" key="1">
    <source>
        <dbReference type="EMBL" id="QHT02192.1"/>
    </source>
</evidence>
<organism evidence="1">
    <name type="scientific">viral metagenome</name>
    <dbReference type="NCBI Taxonomy" id="1070528"/>
    <lineage>
        <taxon>unclassified sequences</taxon>
        <taxon>metagenomes</taxon>
        <taxon>organismal metagenomes</taxon>
    </lineage>
</organism>
<proteinExistence type="predicted"/>
<name>A0A6C0CDG9_9ZZZZ</name>
<dbReference type="EMBL" id="MN739391">
    <property type="protein sequence ID" value="QHT02192.1"/>
    <property type="molecule type" value="Genomic_DNA"/>
</dbReference>
<dbReference type="AlphaFoldDB" id="A0A6C0CDG9"/>
<reference evidence="1" key="1">
    <citation type="journal article" date="2020" name="Nature">
        <title>Giant virus diversity and host interactions through global metagenomics.</title>
        <authorList>
            <person name="Schulz F."/>
            <person name="Roux S."/>
            <person name="Paez-Espino D."/>
            <person name="Jungbluth S."/>
            <person name="Walsh D.A."/>
            <person name="Denef V.J."/>
            <person name="McMahon K.D."/>
            <person name="Konstantinidis K.T."/>
            <person name="Eloe-Fadrosh E.A."/>
            <person name="Kyrpides N.C."/>
            <person name="Woyke T."/>
        </authorList>
    </citation>
    <scope>NUCLEOTIDE SEQUENCE</scope>
    <source>
        <strain evidence="1">GVMAG-M-3300020565-3</strain>
    </source>
</reference>
<sequence length="110" mass="12926">MSSLPLPPLISKMDIRHLLLPLKEDYKDTMNNLTSSEKAIIRDVRRKIRDDDIANKFYELYRSREEERRYQQDKQSNQNSKEKRRNIKIKAVGILCVGSLAYATATLITR</sequence>
<protein>
    <submittedName>
        <fullName evidence="1">Uncharacterized protein</fullName>
    </submittedName>
</protein>
<accession>A0A6C0CDG9</accession>